<comment type="similarity">
    <text evidence="1">Belongs to the transferase hexapeptide repeat family.</text>
</comment>
<dbReference type="EMBL" id="CP000806">
    <property type="protein sequence ID" value="ACB49762.1"/>
    <property type="molecule type" value="Genomic_DNA"/>
</dbReference>
<dbReference type="NCBIfam" id="NF007797">
    <property type="entry name" value="PRK10502.1"/>
    <property type="match status" value="1"/>
</dbReference>
<protein>
    <submittedName>
        <fullName evidence="3">Acetyl transferase</fullName>
    </submittedName>
</protein>
<dbReference type="RefSeq" id="WP_009546499.1">
    <property type="nucleotide sequence ID" value="NC_010546.1"/>
</dbReference>
<dbReference type="InterPro" id="IPR001451">
    <property type="entry name" value="Hexapep"/>
</dbReference>
<sequence>MELESNSSPITDDQPWVDLCQYDQSWYDRGRPGWYVLLWWLVQSIAFPLSLHNANNFRCWLLRLFGAEIGKKVIIRPTARFTYPWKVSIGDYSWVGDDVVFYSLEAIKMGSHSVISQKCYLCTGSHDFQDTTFNLVVKPIIIGNGVWIATDCFIAPGVQIGSNAVIGARSSVFRDIPTAMVAWGSPCKVHYPRAMKSVFT</sequence>
<dbReference type="GO" id="GO:0031470">
    <property type="term" value="C:carboxysome"/>
    <property type="evidence" value="ECO:0007669"/>
    <property type="project" value="UniProtKB-ARBA"/>
</dbReference>
<dbReference type="OrthoDB" id="9801697at2"/>
<dbReference type="GO" id="GO:0005829">
    <property type="term" value="C:cytosol"/>
    <property type="evidence" value="ECO:0007669"/>
    <property type="project" value="TreeGrafter"/>
</dbReference>
<dbReference type="Pfam" id="PF00132">
    <property type="entry name" value="Hexapep"/>
    <property type="match status" value="1"/>
</dbReference>
<organism evidence="3 4">
    <name type="scientific">Crocosphaera subtropica (strain ATCC 51142 / BH68)</name>
    <name type="common">Cyanothece sp. (strain ATCC 51142)</name>
    <dbReference type="NCBI Taxonomy" id="43989"/>
    <lineage>
        <taxon>Bacteria</taxon>
        <taxon>Bacillati</taxon>
        <taxon>Cyanobacteriota</taxon>
        <taxon>Cyanophyceae</taxon>
        <taxon>Oscillatoriophycideae</taxon>
        <taxon>Chroococcales</taxon>
        <taxon>Aphanothecaceae</taxon>
        <taxon>Crocosphaera</taxon>
        <taxon>Crocosphaera subtropica</taxon>
    </lineage>
</organism>
<accession>B1WNC0</accession>
<dbReference type="Proteomes" id="UP000001203">
    <property type="component" value="Chromosome circular"/>
</dbReference>
<dbReference type="InterPro" id="IPR011004">
    <property type="entry name" value="Trimer_LpxA-like_sf"/>
</dbReference>
<dbReference type="AlphaFoldDB" id="B1WNC0"/>
<evidence type="ECO:0000256" key="2">
    <source>
        <dbReference type="ARBA" id="ARBA00022679"/>
    </source>
</evidence>
<dbReference type="NCBIfam" id="NF038307">
    <property type="entry name" value="EPS_acetyl_HpsU"/>
    <property type="match status" value="1"/>
</dbReference>
<dbReference type="GO" id="GO:0043886">
    <property type="term" value="F:structural constituent of carboxysome shell"/>
    <property type="evidence" value="ECO:0007669"/>
    <property type="project" value="UniProtKB-ARBA"/>
</dbReference>
<reference evidence="3 4" key="1">
    <citation type="journal article" date="2008" name="Proc. Natl. Acad. Sci. U.S.A.">
        <title>The genome of Cyanothece 51142, a unicellular diazotrophic cyanobacterium important in the marine nitrogen cycle.</title>
        <authorList>
            <person name="Welsh E.A."/>
            <person name="Liberton M."/>
            <person name="Stoeckel J."/>
            <person name="Loh T."/>
            <person name="Elvitigala T."/>
            <person name="Wang C."/>
            <person name="Wollam A."/>
            <person name="Fulton R.S."/>
            <person name="Clifton S.W."/>
            <person name="Jacobs J.M."/>
            <person name="Aurora R."/>
            <person name="Ghosh B.K."/>
            <person name="Sherman L.A."/>
            <person name="Smith R.D."/>
            <person name="Wilson R.K."/>
            <person name="Pakrasi H.B."/>
        </authorList>
    </citation>
    <scope>NUCLEOTIDE SEQUENCE [LARGE SCALE GENOMIC DNA]</scope>
    <source>
        <strain evidence="4">ATCC 51142 / BH68</strain>
    </source>
</reference>
<name>B1WNC0_CROS5</name>
<dbReference type="CDD" id="cd05825">
    <property type="entry name" value="LbH_wcaF_like"/>
    <property type="match status" value="1"/>
</dbReference>
<dbReference type="STRING" id="43989.cce_0411"/>
<gene>
    <name evidence="3" type="ordered locus">cce_0411</name>
</gene>
<proteinExistence type="inferred from homology"/>
<evidence type="ECO:0000313" key="4">
    <source>
        <dbReference type="Proteomes" id="UP000001203"/>
    </source>
</evidence>
<dbReference type="PANTHER" id="PTHR23416:SF23">
    <property type="entry name" value="ACETYLTRANSFERASE C18B11.09C-RELATED"/>
    <property type="match status" value="1"/>
</dbReference>
<dbReference type="HOGENOM" id="CLU_051638_7_2_3"/>
<dbReference type="GO" id="GO:0008374">
    <property type="term" value="F:O-acyltransferase activity"/>
    <property type="evidence" value="ECO:0007669"/>
    <property type="project" value="TreeGrafter"/>
</dbReference>
<keyword evidence="4" id="KW-1185">Reference proteome</keyword>
<evidence type="ECO:0000313" key="3">
    <source>
        <dbReference type="EMBL" id="ACB49762.1"/>
    </source>
</evidence>
<dbReference type="InterPro" id="IPR051159">
    <property type="entry name" value="Hexapeptide_acetyltransf"/>
</dbReference>
<dbReference type="SUPFAM" id="SSF51161">
    <property type="entry name" value="Trimeric LpxA-like enzymes"/>
    <property type="match status" value="1"/>
</dbReference>
<dbReference type="PANTHER" id="PTHR23416">
    <property type="entry name" value="SIALIC ACID SYNTHASE-RELATED"/>
    <property type="match status" value="1"/>
</dbReference>
<dbReference type="eggNOG" id="COG0110">
    <property type="taxonomic scope" value="Bacteria"/>
</dbReference>
<keyword evidence="2 3" id="KW-0808">Transferase</keyword>
<evidence type="ECO:0000256" key="1">
    <source>
        <dbReference type="ARBA" id="ARBA00007274"/>
    </source>
</evidence>
<dbReference type="Gene3D" id="2.160.10.10">
    <property type="entry name" value="Hexapeptide repeat proteins"/>
    <property type="match status" value="1"/>
</dbReference>
<dbReference type="KEGG" id="cyt:cce_0411"/>